<dbReference type="Gene3D" id="3.10.129.110">
    <property type="entry name" value="Polyketide synthase dehydratase"/>
    <property type="match status" value="1"/>
</dbReference>
<dbReference type="GO" id="GO:0004312">
    <property type="term" value="F:fatty acid synthase activity"/>
    <property type="evidence" value="ECO:0007669"/>
    <property type="project" value="TreeGrafter"/>
</dbReference>
<organism evidence="4 5">
    <name type="scientific">Parascaris equorum</name>
    <name type="common">Equine roundworm</name>
    <dbReference type="NCBI Taxonomy" id="6256"/>
    <lineage>
        <taxon>Eukaryota</taxon>
        <taxon>Metazoa</taxon>
        <taxon>Ecdysozoa</taxon>
        <taxon>Nematoda</taxon>
        <taxon>Chromadorea</taxon>
        <taxon>Rhabditida</taxon>
        <taxon>Spirurina</taxon>
        <taxon>Ascaridomorpha</taxon>
        <taxon>Ascaridoidea</taxon>
        <taxon>Ascarididae</taxon>
        <taxon>Parascaris</taxon>
    </lineage>
</organism>
<dbReference type="Gene3D" id="3.40.366.10">
    <property type="entry name" value="Malonyl-Coenzyme A Acyl Carrier Protein, domain 2"/>
    <property type="match status" value="1"/>
</dbReference>
<keyword evidence="1" id="KW-0596">Phosphopantetheine</keyword>
<accession>A0A914SHE4</accession>
<dbReference type="Pfam" id="PF00698">
    <property type="entry name" value="Acyl_transf_1"/>
    <property type="match status" value="1"/>
</dbReference>
<dbReference type="SMART" id="SM00827">
    <property type="entry name" value="PKS_AT"/>
    <property type="match status" value="1"/>
</dbReference>
<dbReference type="InterPro" id="IPR014043">
    <property type="entry name" value="Acyl_transferase_dom"/>
</dbReference>
<protein>
    <submittedName>
        <fullName evidence="5">Malonyl-CoA:ACP transacylase (MAT) domain-containing protein</fullName>
    </submittedName>
</protein>
<evidence type="ECO:0000313" key="5">
    <source>
        <dbReference type="WBParaSite" id="PEQ_0001340101-mRNA-1"/>
    </source>
</evidence>
<dbReference type="GO" id="GO:0006633">
    <property type="term" value="P:fatty acid biosynthetic process"/>
    <property type="evidence" value="ECO:0007669"/>
    <property type="project" value="TreeGrafter"/>
</dbReference>
<name>A0A914SHE4_PAREQ</name>
<dbReference type="Proteomes" id="UP000887564">
    <property type="component" value="Unplaced"/>
</dbReference>
<dbReference type="Pfam" id="PF14765">
    <property type="entry name" value="PS-DH"/>
    <property type="match status" value="1"/>
</dbReference>
<keyword evidence="2" id="KW-0597">Phosphoprotein</keyword>
<evidence type="ECO:0000256" key="2">
    <source>
        <dbReference type="ARBA" id="ARBA00022553"/>
    </source>
</evidence>
<reference evidence="5" key="1">
    <citation type="submission" date="2022-11" db="UniProtKB">
        <authorList>
            <consortium name="WormBaseParasite"/>
        </authorList>
    </citation>
    <scope>IDENTIFICATION</scope>
</reference>
<dbReference type="InterPro" id="IPR049551">
    <property type="entry name" value="PKS_DH_C"/>
</dbReference>
<dbReference type="InterPro" id="IPR042104">
    <property type="entry name" value="PKS_dehydratase_sf"/>
</dbReference>
<evidence type="ECO:0000313" key="4">
    <source>
        <dbReference type="Proteomes" id="UP000887564"/>
    </source>
</evidence>
<dbReference type="PANTHER" id="PTHR43775:SF37">
    <property type="entry name" value="SI:DKEY-61P9.11"/>
    <property type="match status" value="1"/>
</dbReference>
<dbReference type="AlphaFoldDB" id="A0A914SHE4"/>
<sequence length="414" mass="47144">MSSNDPKLTAVLYEWNMRHFLFDTKYAQPIIFCFCYSLAKLFIHFGLEPNFLVGHSVGELVAFALSKMIDLSDTIRIVVERGKALSGISGEGKMLVVNRNAAKRLIRLTKLEALCKNIPCKQLDRSYVASNLSGKLERRITASHILQHTQSTVRFCDCIKSLCDAEDDNRLEGLDQHQFNALPLIPAAFSIFLFLLAASHQSNRERMAGLTVNLKNIVLRKPLHSLHDQELKIKMKDFEILLTANGLTCSECKYSRRIESRLELAIDEHFERNAQYFDHTGFYEGLRRKGLQYGPRLSVVRRIERVERKIVAELIGVKHFFVLIDAALQVLAAAVFEENDPHVYVPFEIEFIAVTCDETLLANNLKAIGQITERNERFICGDVDVSDSTVCMERTKDGLISAVNLLEHHFLRRS</sequence>
<proteinExistence type="predicted"/>
<keyword evidence="4" id="KW-1185">Reference proteome</keyword>
<dbReference type="InterPro" id="IPR050091">
    <property type="entry name" value="PKS_NRPS_Biosynth_Enz"/>
</dbReference>
<evidence type="ECO:0000259" key="3">
    <source>
        <dbReference type="SMART" id="SM00827"/>
    </source>
</evidence>
<dbReference type="WBParaSite" id="PEQ_0001340101-mRNA-1">
    <property type="protein sequence ID" value="PEQ_0001340101-mRNA-1"/>
    <property type="gene ID" value="PEQ_0001340101"/>
</dbReference>
<evidence type="ECO:0000256" key="1">
    <source>
        <dbReference type="ARBA" id="ARBA00022450"/>
    </source>
</evidence>
<feature type="domain" description="Malonyl-CoA:ACP transacylase (MAT)" evidence="3">
    <location>
        <begin position="8"/>
        <end position="189"/>
    </location>
</feature>
<dbReference type="PANTHER" id="PTHR43775">
    <property type="entry name" value="FATTY ACID SYNTHASE"/>
    <property type="match status" value="1"/>
</dbReference>
<dbReference type="InterPro" id="IPR001227">
    <property type="entry name" value="Ac_transferase_dom_sf"/>
</dbReference>
<dbReference type="InterPro" id="IPR016035">
    <property type="entry name" value="Acyl_Trfase/lysoPLipase"/>
</dbReference>
<dbReference type="SUPFAM" id="SSF52151">
    <property type="entry name" value="FabD/lysophospholipase-like"/>
    <property type="match status" value="1"/>
</dbReference>